<evidence type="ECO:0000313" key="2">
    <source>
        <dbReference type="EMBL" id="MFB9072833.1"/>
    </source>
</evidence>
<protein>
    <submittedName>
        <fullName evidence="2">Uncharacterized protein</fullName>
    </submittedName>
</protein>
<organism evidence="2 3">
    <name type="scientific">Citricoccus parietis</name>
    <dbReference type="NCBI Taxonomy" id="592307"/>
    <lineage>
        <taxon>Bacteria</taxon>
        <taxon>Bacillati</taxon>
        <taxon>Actinomycetota</taxon>
        <taxon>Actinomycetes</taxon>
        <taxon>Micrococcales</taxon>
        <taxon>Micrococcaceae</taxon>
        <taxon>Citricoccus</taxon>
    </lineage>
</organism>
<keyword evidence="3" id="KW-1185">Reference proteome</keyword>
<accession>A0ABV5G1M3</accession>
<evidence type="ECO:0000256" key="1">
    <source>
        <dbReference type="SAM" id="MobiDB-lite"/>
    </source>
</evidence>
<dbReference type="Proteomes" id="UP001589575">
    <property type="component" value="Unassembled WGS sequence"/>
</dbReference>
<proteinExistence type="predicted"/>
<evidence type="ECO:0000313" key="3">
    <source>
        <dbReference type="Proteomes" id="UP001589575"/>
    </source>
</evidence>
<feature type="region of interest" description="Disordered" evidence="1">
    <location>
        <begin position="38"/>
        <end position="65"/>
    </location>
</feature>
<name>A0ABV5G1M3_9MICC</name>
<dbReference type="EMBL" id="JBHMFI010000001">
    <property type="protein sequence ID" value="MFB9072833.1"/>
    <property type="molecule type" value="Genomic_DNA"/>
</dbReference>
<sequence>MHLERTAPVDATRLAYRGWRRRDSTAFSGKTLAVGGVPFHVKQPRRPRAGGASPSQVASKGNDGAFTEEMTCSSAVLVRQLGFTRRGHGRIADSAAHGPTHWWGS</sequence>
<comment type="caution">
    <text evidence="2">The sequence shown here is derived from an EMBL/GenBank/DDBJ whole genome shotgun (WGS) entry which is preliminary data.</text>
</comment>
<reference evidence="2 3" key="1">
    <citation type="submission" date="2024-09" db="EMBL/GenBank/DDBJ databases">
        <authorList>
            <person name="Sun Q."/>
            <person name="Mori K."/>
        </authorList>
    </citation>
    <scope>NUCLEOTIDE SEQUENCE [LARGE SCALE GENOMIC DNA]</scope>
    <source>
        <strain evidence="2 3">CCM 7609</strain>
    </source>
</reference>
<gene>
    <name evidence="2" type="ORF">ACFFX0_17145</name>
</gene>